<keyword evidence="4" id="KW-1185">Reference proteome</keyword>
<dbReference type="KEGG" id="marq:MARGE09_P1018"/>
<dbReference type="SUPFAM" id="SSF56801">
    <property type="entry name" value="Acetyl-CoA synthetase-like"/>
    <property type="match status" value="1"/>
</dbReference>
<protein>
    <recommendedName>
        <fullName evidence="2">AMP-dependent synthetase/ligase domain-containing protein</fullName>
    </recommendedName>
</protein>
<dbReference type="RefSeq" id="WP_236986301.1">
    <property type="nucleotide sequence ID" value="NZ_AP023086.1"/>
</dbReference>
<proteinExistence type="inferred from homology"/>
<evidence type="ECO:0000313" key="3">
    <source>
        <dbReference type="EMBL" id="BCD96818.1"/>
    </source>
</evidence>
<dbReference type="InterPro" id="IPR020845">
    <property type="entry name" value="AMP-binding_CS"/>
</dbReference>
<dbReference type="GO" id="GO:0031956">
    <property type="term" value="F:medium-chain fatty acid-CoA ligase activity"/>
    <property type="evidence" value="ECO:0007669"/>
    <property type="project" value="TreeGrafter"/>
</dbReference>
<evidence type="ECO:0000256" key="1">
    <source>
        <dbReference type="ARBA" id="ARBA00006432"/>
    </source>
</evidence>
<dbReference type="EMBL" id="AP023086">
    <property type="protein sequence ID" value="BCD96818.1"/>
    <property type="molecule type" value="Genomic_DNA"/>
</dbReference>
<dbReference type="PANTHER" id="PTHR43201:SF8">
    <property type="entry name" value="ACYL-COA SYNTHETASE FAMILY MEMBER 3"/>
    <property type="match status" value="1"/>
</dbReference>
<dbReference type="InterPro" id="IPR045851">
    <property type="entry name" value="AMP-bd_C_sf"/>
</dbReference>
<evidence type="ECO:0000259" key="2">
    <source>
        <dbReference type="Pfam" id="PF00501"/>
    </source>
</evidence>
<dbReference type="AlphaFoldDB" id="A0AAN1WFU3"/>
<comment type="similarity">
    <text evidence="1">Belongs to the ATP-dependent AMP-binding enzyme family.</text>
</comment>
<name>A0AAN1WFU3_9GAMM</name>
<reference evidence="3 4" key="1">
    <citation type="journal article" date="2022" name="IScience">
        <title>An ultrasensitive nanofiber-based assay for enzymatic hydrolysis and deep-sea microbial degradation of cellulose.</title>
        <authorList>
            <person name="Tsudome M."/>
            <person name="Tachioka M."/>
            <person name="Miyazaki M."/>
            <person name="Uchimura K."/>
            <person name="Tsuda M."/>
            <person name="Takaki Y."/>
            <person name="Deguchi S."/>
        </authorList>
    </citation>
    <scope>NUCLEOTIDE SEQUENCE [LARGE SCALE GENOMIC DNA]</scope>
    <source>
        <strain evidence="3 4">GE09</strain>
    </source>
</reference>
<dbReference type="Pfam" id="PF00501">
    <property type="entry name" value="AMP-binding"/>
    <property type="match status" value="1"/>
</dbReference>
<dbReference type="InterPro" id="IPR000873">
    <property type="entry name" value="AMP-dep_synth/lig_dom"/>
</dbReference>
<dbReference type="PANTHER" id="PTHR43201">
    <property type="entry name" value="ACYL-COA SYNTHETASE"/>
    <property type="match status" value="1"/>
</dbReference>
<dbReference type="GO" id="GO:0006631">
    <property type="term" value="P:fatty acid metabolic process"/>
    <property type="evidence" value="ECO:0007669"/>
    <property type="project" value="TreeGrafter"/>
</dbReference>
<gene>
    <name evidence="3" type="ORF">MARGE09_P1018</name>
</gene>
<feature type="domain" description="AMP-dependent synthetase/ligase" evidence="2">
    <location>
        <begin position="143"/>
        <end position="309"/>
    </location>
</feature>
<dbReference type="Proteomes" id="UP001320119">
    <property type="component" value="Chromosome"/>
</dbReference>
<evidence type="ECO:0000313" key="4">
    <source>
        <dbReference type="Proteomes" id="UP001320119"/>
    </source>
</evidence>
<sequence>MTTYSTSRLASDNNTPQATTPLIADYMPNAPIALQPTKGGVLTITQNEFLQRVNALSQKLPSADFALNLCEDRFQFLVVFCALLLKGTTNLLPPNRQPLTLKDIAKEYGDTCYCIFDSPNKCDIAHIDVSQLALDITLEEIATAPNISNTQMAAIAFTSGSTGKPKAINKRWQTLATTAQLLSQRLLKAPTALVATVPPQHMYGLETSLLMVLQGNGIMHNSHPFFPADITNALCNTGMPSILISTPIHLRALIKSGAINSDTKPLPLQGVISATAPLPASLAEAYENMLACPLWEIYGCTEAGSMATRQTHANMQWALLEGFKLHHSTTDNTHPQVTASAPHLFEPAPLGDTIEQLDENHFLLGSRHQDIINVGGKRASVADLNRQLLDIPGIEDGAIFLPPNGKIESRPAAFVVSALSEHEVRAALSKRIDATLVPRPIISVPNLPRNSTGKLTQQALQQLWKTQQRDKATQ</sequence>
<accession>A0AAN1WFU3</accession>
<organism evidence="3 4">
    <name type="scientific">Marinagarivorans cellulosilyticus</name>
    <dbReference type="NCBI Taxonomy" id="2721545"/>
    <lineage>
        <taxon>Bacteria</taxon>
        <taxon>Pseudomonadati</taxon>
        <taxon>Pseudomonadota</taxon>
        <taxon>Gammaproteobacteria</taxon>
        <taxon>Cellvibrionales</taxon>
        <taxon>Cellvibrionaceae</taxon>
        <taxon>Marinagarivorans</taxon>
    </lineage>
</organism>
<dbReference type="PROSITE" id="PS00455">
    <property type="entry name" value="AMP_BINDING"/>
    <property type="match status" value="1"/>
</dbReference>
<dbReference type="Gene3D" id="3.30.300.30">
    <property type="match status" value="1"/>
</dbReference>
<dbReference type="InterPro" id="IPR042099">
    <property type="entry name" value="ANL_N_sf"/>
</dbReference>
<dbReference type="Gene3D" id="3.40.50.12780">
    <property type="entry name" value="N-terminal domain of ligase-like"/>
    <property type="match status" value="1"/>
</dbReference>